<evidence type="ECO:0000313" key="6">
    <source>
        <dbReference type="Proteomes" id="UP000813215"/>
    </source>
</evidence>
<dbReference type="SUPFAM" id="SSF52540">
    <property type="entry name" value="P-loop containing nucleoside triphosphate hydrolases"/>
    <property type="match status" value="1"/>
</dbReference>
<dbReference type="CDD" id="cd06268">
    <property type="entry name" value="PBP1_ABC_transporter_LIVBP-like"/>
    <property type="match status" value="1"/>
</dbReference>
<evidence type="ECO:0000259" key="4">
    <source>
        <dbReference type="Pfam" id="PF13458"/>
    </source>
</evidence>
<dbReference type="SUPFAM" id="SSF53822">
    <property type="entry name" value="Periplasmic binding protein-like I"/>
    <property type="match status" value="1"/>
</dbReference>
<dbReference type="PANTHER" id="PTHR30483:SF6">
    <property type="entry name" value="PERIPLASMIC BINDING PROTEIN OF ABC TRANSPORTER FOR NATURAL AMINO ACIDS"/>
    <property type="match status" value="1"/>
</dbReference>
<proteinExistence type="inferred from homology"/>
<feature type="domain" description="Leucine-binding protein" evidence="4">
    <location>
        <begin position="550"/>
        <end position="842"/>
    </location>
</feature>
<dbReference type="Pfam" id="PF13458">
    <property type="entry name" value="Peripla_BP_6"/>
    <property type="match status" value="1"/>
</dbReference>
<dbReference type="SUPFAM" id="SSF48452">
    <property type="entry name" value="TPR-like"/>
    <property type="match status" value="1"/>
</dbReference>
<dbReference type="EMBL" id="JAHHHW010000072">
    <property type="protein sequence ID" value="MBW4431607.1"/>
    <property type="molecule type" value="Genomic_DNA"/>
</dbReference>
<dbReference type="PANTHER" id="PTHR30483">
    <property type="entry name" value="LEUCINE-SPECIFIC-BINDING PROTEIN"/>
    <property type="match status" value="1"/>
</dbReference>
<accession>A0A9E3LSB8</accession>
<dbReference type="AlphaFoldDB" id="A0A9E3LSB8"/>
<dbReference type="InterPro" id="IPR019734">
    <property type="entry name" value="TPR_rpt"/>
</dbReference>
<keyword evidence="3" id="KW-0802">TPR repeat</keyword>
<dbReference type="Gene3D" id="1.25.40.10">
    <property type="entry name" value="Tetratricopeptide repeat domain"/>
    <property type="match status" value="1"/>
</dbReference>
<evidence type="ECO:0000256" key="2">
    <source>
        <dbReference type="ARBA" id="ARBA00022729"/>
    </source>
</evidence>
<dbReference type="InterPro" id="IPR051010">
    <property type="entry name" value="BCAA_transport"/>
</dbReference>
<feature type="repeat" description="TPR" evidence="3">
    <location>
        <begin position="485"/>
        <end position="518"/>
    </location>
</feature>
<comment type="similarity">
    <text evidence="1">Belongs to the leucine-binding protein family.</text>
</comment>
<evidence type="ECO:0000256" key="3">
    <source>
        <dbReference type="PROSITE-ProRule" id="PRU00339"/>
    </source>
</evidence>
<dbReference type="InterPro" id="IPR027417">
    <property type="entry name" value="P-loop_NTPase"/>
</dbReference>
<protein>
    <submittedName>
        <fullName evidence="5">AAA-like domain-containing protein</fullName>
    </submittedName>
</protein>
<dbReference type="InterPro" id="IPR028081">
    <property type="entry name" value="Leu-bd"/>
</dbReference>
<reference evidence="5" key="2">
    <citation type="journal article" date="2022" name="Microbiol. Resour. Announc.">
        <title>Metagenome Sequencing to Explore Phylogenomics of Terrestrial Cyanobacteria.</title>
        <authorList>
            <person name="Ward R.D."/>
            <person name="Stajich J.E."/>
            <person name="Johansen J.R."/>
            <person name="Huntemann M."/>
            <person name="Clum A."/>
            <person name="Foster B."/>
            <person name="Foster B."/>
            <person name="Roux S."/>
            <person name="Palaniappan K."/>
            <person name="Varghese N."/>
            <person name="Mukherjee S."/>
            <person name="Reddy T.B.K."/>
            <person name="Daum C."/>
            <person name="Copeland A."/>
            <person name="Chen I.A."/>
            <person name="Ivanova N.N."/>
            <person name="Kyrpides N.C."/>
            <person name="Shapiro N."/>
            <person name="Eloe-Fadrosh E.A."/>
            <person name="Pietrasiak N."/>
        </authorList>
    </citation>
    <scope>NUCLEOTIDE SEQUENCE</scope>
    <source>
        <strain evidence="5">HA4357-MV3</strain>
    </source>
</reference>
<evidence type="ECO:0000313" key="5">
    <source>
        <dbReference type="EMBL" id="MBW4431607.1"/>
    </source>
</evidence>
<comment type="caution">
    <text evidence="5">The sequence shown here is derived from an EMBL/GenBank/DDBJ whole genome shotgun (WGS) entry which is preliminary data.</text>
</comment>
<keyword evidence="2" id="KW-0732">Signal</keyword>
<reference evidence="5" key="1">
    <citation type="submission" date="2021-05" db="EMBL/GenBank/DDBJ databases">
        <authorList>
            <person name="Pietrasiak N."/>
            <person name="Ward R."/>
            <person name="Stajich J.E."/>
            <person name="Kurbessoian T."/>
        </authorList>
    </citation>
    <scope>NUCLEOTIDE SEQUENCE</scope>
    <source>
        <strain evidence="5">HA4357-MV3</strain>
    </source>
</reference>
<dbReference type="InterPro" id="IPR028082">
    <property type="entry name" value="Peripla_BP_I"/>
</dbReference>
<dbReference type="PROSITE" id="PS50005">
    <property type="entry name" value="TPR"/>
    <property type="match status" value="1"/>
</dbReference>
<dbReference type="Gene3D" id="3.40.50.2300">
    <property type="match status" value="2"/>
</dbReference>
<evidence type="ECO:0000256" key="1">
    <source>
        <dbReference type="ARBA" id="ARBA00010062"/>
    </source>
</evidence>
<name>A0A9E3LSB8_9NOST</name>
<gene>
    <name evidence="5" type="ORF">KME28_07725</name>
</gene>
<organism evidence="5 6">
    <name type="scientific">Pelatocladus maniniholoensis HA4357-MV3</name>
    <dbReference type="NCBI Taxonomy" id="1117104"/>
    <lineage>
        <taxon>Bacteria</taxon>
        <taxon>Bacillati</taxon>
        <taxon>Cyanobacteriota</taxon>
        <taxon>Cyanophyceae</taxon>
        <taxon>Nostocales</taxon>
        <taxon>Nostocaceae</taxon>
        <taxon>Pelatocladus</taxon>
    </lineage>
</organism>
<dbReference type="Gene3D" id="3.40.50.300">
    <property type="entry name" value="P-loop containing nucleotide triphosphate hydrolases"/>
    <property type="match status" value="1"/>
</dbReference>
<dbReference type="Proteomes" id="UP000813215">
    <property type="component" value="Unassembled WGS sequence"/>
</dbReference>
<dbReference type="Pfam" id="PF14516">
    <property type="entry name" value="AAA_35"/>
    <property type="match status" value="1"/>
</dbReference>
<dbReference type="InterPro" id="IPR011990">
    <property type="entry name" value="TPR-like_helical_dom_sf"/>
</dbReference>
<sequence>MNIQPSFIYQVGSSLPVDAPTYVRRKADQELYHALKVRKFCYILNSRQMGKSSLKVQTMHRLQQEGIVCAAIDTTLILEEGVTAQKWYKGLIRRLVSSFKISEDFNWRIWWQEREQFSCVQCWIEFIEDVLLKKIFGNIVIFIDEIDRLLSLNFKDDFFAVIRALDNLRTEKPEYRRLTFALLGVATPSDLISDKNRTPFNIGQAIELTGFELAETVPLVAGLQNHVENPQAVLKEVLYWTGGQPFLTQKLCKLIVDCQSPIPVGHEVECVEKIVQSQIISNWEGNDEPQHLRTIRDRILCNEQPVVQLLCLYQQILQQDEIKADKSQEQLKLRLSGLVVKCEGKLRIYNRIYKAIFDKSWVNQILAQQRPYAIKLNAWLDSNCQDKSKLLRGKALQYAWQWAKDKSLSDRDYQFLNASQELQRRSQQRFALGLVATLMFVVGTVVGLRKEITDLIFDYYSSSLQLAEPERFSEGERNLFGDFSQNYNRILGIEAFEQKNYAKSIELFQKALKANPDDPVVKIYYNNARANQQGNPLTLAVVTSGYTRKITSLELLRGVAQAQENFNKKRNKSNARLLKIIIANDDTEPIQAAKIARRLVINSNVMGVIGHQNSTASMSALPIYEKAGLAMISPSSASDLLKGKFFHRTTATAQKFAEKMTEYLIYKKLKRVNIFYNPDDTYGKNIASNLEKLLFNHGISIIRKVNLNNPMLNPEAEVLRSQQESADALMLFPDINFTSVAIEIYRASNNLTNQPKKMLILGAGSFNYPDILAENVFIKDLILVVPSINKSYKESEKKCKQPVTWLTGTSYNATQAFIQALSSSKQPSRSTVLAKINSMSLEVKEPVIVKVVKNNGNCQESQLHLEAVIF</sequence>